<dbReference type="PROSITE" id="PS51257">
    <property type="entry name" value="PROKAR_LIPOPROTEIN"/>
    <property type="match status" value="1"/>
</dbReference>
<evidence type="ECO:0000313" key="3">
    <source>
        <dbReference type="Proteomes" id="UP000004691"/>
    </source>
</evidence>
<dbReference type="EMBL" id="JH636049">
    <property type="protein sequence ID" value="EID54280.1"/>
    <property type="molecule type" value="Genomic_DNA"/>
</dbReference>
<evidence type="ECO:0000313" key="2">
    <source>
        <dbReference type="EMBL" id="EID54280.1"/>
    </source>
</evidence>
<dbReference type="HOGENOM" id="CLU_1229161_0_0_11"/>
<name>I0V2C7_9PSEU</name>
<accession>I0V2C7</accession>
<protein>
    <recommendedName>
        <fullName evidence="4">Lipoprotein</fullName>
    </recommendedName>
</protein>
<sequence>MNRRAPIRLPLALLALSLATGCVTTVDGFPSASPESAGKNDGHQSGMVLHQERGSEGPFQFGGTPAYDACLVLPLADIVSAGVVLREDSNGQLVNRHQIAEGEHDPEQGGMSNNGMSTCSFPTDGANQLNLTIFQPPFDDPESKEQFEDIYSGKSSVDVTIVREETIAGQKVIERYSGLPAKSVEFQCGDDSDDVGKFGESSSVTGGEYFPVLDMGDAPFDCGTQ</sequence>
<keyword evidence="1" id="KW-0732">Signal</keyword>
<evidence type="ECO:0008006" key="4">
    <source>
        <dbReference type="Google" id="ProtNLM"/>
    </source>
</evidence>
<feature type="chain" id="PRO_5039069102" description="Lipoprotein" evidence="1">
    <location>
        <begin position="26"/>
        <end position="225"/>
    </location>
</feature>
<proteinExistence type="predicted"/>
<reference evidence="2 3" key="1">
    <citation type="submission" date="2012-01" db="EMBL/GenBank/DDBJ databases">
        <title>Improved High-Quality Draft sequence of Saccharomonospora xinjiangensis XJ-54.</title>
        <authorList>
            <consortium name="US DOE Joint Genome Institute"/>
            <person name="Lucas S."/>
            <person name="Han J."/>
            <person name="Lapidus A."/>
            <person name="Cheng J.-F."/>
            <person name="Goodwin L."/>
            <person name="Pitluck S."/>
            <person name="Peters L."/>
            <person name="Mikhailova N."/>
            <person name="Teshima H."/>
            <person name="Detter J.C."/>
            <person name="Han C."/>
            <person name="Tapia R."/>
            <person name="Land M."/>
            <person name="Hauser L."/>
            <person name="Kyrpides N."/>
            <person name="Ivanova N."/>
            <person name="Pagani I."/>
            <person name="Brambilla E.-M."/>
            <person name="Klenk H.-P."/>
            <person name="Woyke T."/>
        </authorList>
    </citation>
    <scope>NUCLEOTIDE SEQUENCE [LARGE SCALE GENOMIC DNA]</scope>
    <source>
        <strain evidence="2 3">XJ-54</strain>
    </source>
</reference>
<keyword evidence="3" id="KW-1185">Reference proteome</keyword>
<dbReference type="Proteomes" id="UP000004691">
    <property type="component" value="Unassembled WGS sequence"/>
</dbReference>
<dbReference type="AlphaFoldDB" id="I0V2C7"/>
<evidence type="ECO:0000256" key="1">
    <source>
        <dbReference type="SAM" id="SignalP"/>
    </source>
</evidence>
<gene>
    <name evidence="2" type="ORF">SacxiDRAFT_2045</name>
</gene>
<feature type="signal peptide" evidence="1">
    <location>
        <begin position="1"/>
        <end position="25"/>
    </location>
</feature>
<organism evidence="2 3">
    <name type="scientific">Saccharomonospora xinjiangensis XJ-54</name>
    <dbReference type="NCBI Taxonomy" id="882086"/>
    <lineage>
        <taxon>Bacteria</taxon>
        <taxon>Bacillati</taxon>
        <taxon>Actinomycetota</taxon>
        <taxon>Actinomycetes</taxon>
        <taxon>Pseudonocardiales</taxon>
        <taxon>Pseudonocardiaceae</taxon>
        <taxon>Saccharomonospora</taxon>
    </lineage>
</organism>